<feature type="domain" description="SLH" evidence="3">
    <location>
        <begin position="26"/>
        <end position="84"/>
    </location>
</feature>
<evidence type="ECO:0000313" key="7">
    <source>
        <dbReference type="Proteomes" id="UP000683429"/>
    </source>
</evidence>
<feature type="compositionally biased region" description="Pro residues" evidence="1">
    <location>
        <begin position="211"/>
        <end position="223"/>
    </location>
</feature>
<evidence type="ECO:0000313" key="5">
    <source>
        <dbReference type="EMBL" id="SEN63922.1"/>
    </source>
</evidence>
<evidence type="ECO:0000256" key="2">
    <source>
        <dbReference type="SAM" id="SignalP"/>
    </source>
</evidence>
<evidence type="ECO:0000259" key="3">
    <source>
        <dbReference type="PROSITE" id="PS51272"/>
    </source>
</evidence>
<protein>
    <submittedName>
        <fullName evidence="5">S-layer homology domain-containing protein</fullName>
    </submittedName>
</protein>
<dbReference type="Proteomes" id="UP000198809">
    <property type="component" value="Unassembled WGS sequence"/>
</dbReference>
<evidence type="ECO:0000256" key="1">
    <source>
        <dbReference type="SAM" id="MobiDB-lite"/>
    </source>
</evidence>
<dbReference type="InterPro" id="IPR001119">
    <property type="entry name" value="SLH_dom"/>
</dbReference>
<sequence>MKKFWRGLLTGMLGIGMVFGSLSAASAAPTPKDIQGHWAQSKVQDWLDKGYLTGYPDGTFKPNKAITRAEYVALINRLFSFKDTATVTFTDVKTSSWAYSEVAKAVKAGYIRGYENNTFRPGNPITRQEAAVIAANVLRLSNDTTSTTFKDAAQISIWARGAVAATANLKIINGYPNGTFAPKKSLTRAEAVNIVGNSAAHYSGGASATPTPTPTPSATPAPTPSAGTGGGGGGDTVVYPTVSGATYSHVGAVTADVYLTSNVTGSVYYVVAPGTAALPTVNDVYLGSAGSGVAVANKGFKAATAGSTVSFSVYGLTADTNYSAFIILVDQYGNKSLSAARLDFKTAASTVTGITYAAPGASTTVTSVVYVTYGAVGNPAGQIRYVVIPSDPSIATGAAAPNAVQVWNGQNAAGTAVGSGWRGTLPTVAAGTRTPITITGLASGKEYKVYLVAGNGSGGYSSVEVVTVQTK</sequence>
<dbReference type="EMBL" id="FODH01000002">
    <property type="protein sequence ID" value="SEN63922.1"/>
    <property type="molecule type" value="Genomic_DNA"/>
</dbReference>
<feature type="chain" id="PRO_5011794889" evidence="2">
    <location>
        <begin position="28"/>
        <end position="471"/>
    </location>
</feature>
<feature type="domain" description="SLH" evidence="3">
    <location>
        <begin position="85"/>
        <end position="148"/>
    </location>
</feature>
<feature type="region of interest" description="Disordered" evidence="1">
    <location>
        <begin position="203"/>
        <end position="234"/>
    </location>
</feature>
<evidence type="ECO:0000313" key="4">
    <source>
        <dbReference type="EMBL" id="QWU15862.1"/>
    </source>
</evidence>
<reference evidence="4 7" key="2">
    <citation type="submission" date="2021-06" db="EMBL/GenBank/DDBJ databases">
        <title>Whole genome sequence of Paenibacillus sophorae DSM23020 for comparative genomics.</title>
        <authorList>
            <person name="Kim M.-J."/>
            <person name="Lee G."/>
            <person name="Shin J.-H."/>
        </authorList>
    </citation>
    <scope>NUCLEOTIDE SEQUENCE [LARGE SCALE GENOMIC DNA]</scope>
    <source>
        <strain evidence="4 7">DSM 23020</strain>
    </source>
</reference>
<gene>
    <name evidence="4" type="ORF">KP014_00820</name>
    <name evidence="5" type="ORF">SAMN04487895_10284</name>
</gene>
<keyword evidence="7" id="KW-1185">Reference proteome</keyword>
<accession>A0A1H8I6L7</accession>
<keyword evidence="2" id="KW-0732">Signal</keyword>
<reference evidence="5 6" key="1">
    <citation type="submission" date="2016-10" db="EMBL/GenBank/DDBJ databases">
        <authorList>
            <person name="de Groot N.N."/>
        </authorList>
    </citation>
    <scope>NUCLEOTIDE SEQUENCE [LARGE SCALE GENOMIC DNA]</scope>
    <source>
        <strain evidence="5 6">CGMCC 1.10238</strain>
    </source>
</reference>
<dbReference type="EMBL" id="CP076607">
    <property type="protein sequence ID" value="QWU15862.1"/>
    <property type="molecule type" value="Genomic_DNA"/>
</dbReference>
<dbReference type="InterPro" id="IPR051465">
    <property type="entry name" value="Cell_Envelope_Struct_Comp"/>
</dbReference>
<dbReference type="RefSeq" id="WP_051500665.1">
    <property type="nucleotide sequence ID" value="NZ_CP076607.1"/>
</dbReference>
<organism evidence="5 6">
    <name type="scientific">Paenibacillus sophorae</name>
    <dbReference type="NCBI Taxonomy" id="1333845"/>
    <lineage>
        <taxon>Bacteria</taxon>
        <taxon>Bacillati</taxon>
        <taxon>Bacillota</taxon>
        <taxon>Bacilli</taxon>
        <taxon>Bacillales</taxon>
        <taxon>Paenibacillaceae</taxon>
        <taxon>Paenibacillus</taxon>
    </lineage>
</organism>
<dbReference type="Proteomes" id="UP000683429">
    <property type="component" value="Chromosome"/>
</dbReference>
<name>A0A1H8I6L7_9BACL</name>
<proteinExistence type="predicted"/>
<dbReference type="PANTHER" id="PTHR43308">
    <property type="entry name" value="OUTER MEMBRANE PROTEIN ALPHA-RELATED"/>
    <property type="match status" value="1"/>
</dbReference>
<dbReference type="InterPro" id="IPR036116">
    <property type="entry name" value="FN3_sf"/>
</dbReference>
<dbReference type="Pfam" id="PF00395">
    <property type="entry name" value="SLH"/>
    <property type="match status" value="3"/>
</dbReference>
<feature type="domain" description="SLH" evidence="3">
    <location>
        <begin position="149"/>
        <end position="209"/>
    </location>
</feature>
<feature type="signal peptide" evidence="2">
    <location>
        <begin position="1"/>
        <end position="27"/>
    </location>
</feature>
<dbReference type="PROSITE" id="PS51272">
    <property type="entry name" value="SLH"/>
    <property type="match status" value="3"/>
</dbReference>
<dbReference type="OrthoDB" id="185675at2"/>
<dbReference type="STRING" id="1333845.SAMN04487895_10284"/>
<dbReference type="SUPFAM" id="SSF49265">
    <property type="entry name" value="Fibronectin type III"/>
    <property type="match status" value="1"/>
</dbReference>
<evidence type="ECO:0000313" key="6">
    <source>
        <dbReference type="Proteomes" id="UP000198809"/>
    </source>
</evidence>
<dbReference type="AlphaFoldDB" id="A0A1H8I6L7"/>
<dbReference type="PANTHER" id="PTHR43308:SF5">
    <property type="entry name" value="S-LAYER PROTEIN _ PEPTIDOGLYCAN ENDO-BETA-N-ACETYLGLUCOSAMINIDASE"/>
    <property type="match status" value="1"/>
</dbReference>